<keyword evidence="4" id="KW-1185">Reference proteome</keyword>
<dbReference type="PANTHER" id="PTHR48081">
    <property type="entry name" value="AB HYDROLASE SUPERFAMILY PROTEIN C4A8.06C"/>
    <property type="match status" value="1"/>
</dbReference>
<evidence type="ECO:0000313" key="3">
    <source>
        <dbReference type="EMBL" id="RGP36487.1"/>
    </source>
</evidence>
<dbReference type="InterPro" id="IPR050300">
    <property type="entry name" value="GDXG_lipolytic_enzyme"/>
</dbReference>
<reference evidence="3 4" key="1">
    <citation type="submission" date="2018-08" db="EMBL/GenBank/DDBJ databases">
        <title>Flavobacterium tibetense sp. nov., isolated from a wetland YonghuCo on Tibetan Plateau.</title>
        <authorList>
            <person name="Phurbu D."/>
            <person name="Lu H."/>
            <person name="Xing P."/>
        </authorList>
    </citation>
    <scope>NUCLEOTIDE SEQUENCE [LARGE SCALE GENOMIC DNA]</scope>
    <source>
        <strain evidence="3 4">DJC</strain>
    </source>
</reference>
<gene>
    <name evidence="3" type="ORF">D1012_14960</name>
</gene>
<keyword evidence="1 3" id="KW-0378">Hydrolase</keyword>
<dbReference type="AlphaFoldDB" id="A0A411Z0A8"/>
<dbReference type="InterPro" id="IPR029058">
    <property type="entry name" value="AB_hydrolase_fold"/>
</dbReference>
<accession>A0A411Z0A8</accession>
<proteinExistence type="predicted"/>
<organism evidence="3 4">
    <name type="scientific">Pseudotabrizicola alkalilacus</name>
    <dbReference type="NCBI Taxonomy" id="2305252"/>
    <lineage>
        <taxon>Bacteria</taxon>
        <taxon>Pseudomonadati</taxon>
        <taxon>Pseudomonadota</taxon>
        <taxon>Alphaproteobacteria</taxon>
        <taxon>Rhodobacterales</taxon>
        <taxon>Paracoccaceae</taxon>
        <taxon>Pseudotabrizicola</taxon>
    </lineage>
</organism>
<name>A0A411Z0A8_9RHOB</name>
<dbReference type="SUPFAM" id="SSF53474">
    <property type="entry name" value="alpha/beta-Hydrolases"/>
    <property type="match status" value="1"/>
</dbReference>
<dbReference type="Proteomes" id="UP000284547">
    <property type="component" value="Unassembled WGS sequence"/>
</dbReference>
<dbReference type="OrthoDB" id="9771666at2"/>
<evidence type="ECO:0000313" key="4">
    <source>
        <dbReference type="Proteomes" id="UP000284547"/>
    </source>
</evidence>
<dbReference type="PANTHER" id="PTHR48081:SF33">
    <property type="entry name" value="KYNURENINE FORMAMIDASE"/>
    <property type="match status" value="1"/>
</dbReference>
<dbReference type="Pfam" id="PF20434">
    <property type="entry name" value="BD-FAE"/>
    <property type="match status" value="1"/>
</dbReference>
<evidence type="ECO:0000256" key="1">
    <source>
        <dbReference type="ARBA" id="ARBA00022801"/>
    </source>
</evidence>
<sequence>MLKDEATLPRAQLDADYTARATVTEAEFADILARYQSLSDAAHGLPHTRAGLTFCDETGLKLDLFGTTPGESRPVVVFIHGGYWRALSRAQSAFAAPMLAAQGFATAVPDYRLAPEASMTEIVTDCRRAIAHLWHNAEALGLDRTRITVTGSSAGGHLAAAVAQPGWQAEMGLPDQPLHACLPVSGLFELAPLAACHVQDWMQFTDAELAQSPLRHSPQGLRGALALAAGAGEAMGFHRQSDAFSLVTGWPVHRVANRNHFDIILDLADPESTLSQLLLDLAR</sequence>
<dbReference type="RefSeq" id="WP_118153823.1">
    <property type="nucleotide sequence ID" value="NZ_QWEY01000008.1"/>
</dbReference>
<protein>
    <submittedName>
        <fullName evidence="3">Alpha/beta hydrolase</fullName>
    </submittedName>
</protein>
<dbReference type="Gene3D" id="3.40.50.1820">
    <property type="entry name" value="alpha/beta hydrolase"/>
    <property type="match status" value="1"/>
</dbReference>
<feature type="domain" description="BD-FAE-like" evidence="2">
    <location>
        <begin position="70"/>
        <end position="163"/>
    </location>
</feature>
<comment type="caution">
    <text evidence="3">The sequence shown here is derived from an EMBL/GenBank/DDBJ whole genome shotgun (WGS) entry which is preliminary data.</text>
</comment>
<dbReference type="InterPro" id="IPR049492">
    <property type="entry name" value="BD-FAE-like_dom"/>
</dbReference>
<dbReference type="EMBL" id="QWEY01000008">
    <property type="protein sequence ID" value="RGP36487.1"/>
    <property type="molecule type" value="Genomic_DNA"/>
</dbReference>
<evidence type="ECO:0000259" key="2">
    <source>
        <dbReference type="Pfam" id="PF20434"/>
    </source>
</evidence>
<dbReference type="GO" id="GO:0016787">
    <property type="term" value="F:hydrolase activity"/>
    <property type="evidence" value="ECO:0007669"/>
    <property type="project" value="UniProtKB-KW"/>
</dbReference>